<dbReference type="VEuPathDB" id="FungiDB:JI435_061530"/>
<dbReference type="HOGENOM" id="CLU_008455_13_0_1"/>
<dbReference type="PANTHER" id="PTHR23502">
    <property type="entry name" value="MAJOR FACILITATOR SUPERFAMILY"/>
    <property type="match status" value="1"/>
</dbReference>
<protein>
    <recommendedName>
        <fullName evidence="8">Major facilitator superfamily (MFS) profile domain-containing protein</fullName>
    </recommendedName>
</protein>
<dbReference type="Pfam" id="PF07690">
    <property type="entry name" value="MFS_1"/>
    <property type="match status" value="1"/>
</dbReference>
<proteinExistence type="predicted"/>
<evidence type="ECO:0000256" key="5">
    <source>
        <dbReference type="SAM" id="Phobius"/>
    </source>
</evidence>
<organism evidence="6 7">
    <name type="scientific">Phaeosphaeria nodorum (strain SN15 / ATCC MYA-4574 / FGSC 10173)</name>
    <name type="common">Glume blotch fungus</name>
    <name type="synonym">Parastagonospora nodorum</name>
    <dbReference type="NCBI Taxonomy" id="321614"/>
    <lineage>
        <taxon>Eukaryota</taxon>
        <taxon>Fungi</taxon>
        <taxon>Dikarya</taxon>
        <taxon>Ascomycota</taxon>
        <taxon>Pezizomycotina</taxon>
        <taxon>Dothideomycetes</taxon>
        <taxon>Pleosporomycetidae</taxon>
        <taxon>Pleosporales</taxon>
        <taxon>Pleosporineae</taxon>
        <taxon>Phaeosphaeriaceae</taxon>
        <taxon>Parastagonospora</taxon>
    </lineage>
</organism>
<dbReference type="GeneID" id="5973415"/>
<evidence type="ECO:0000256" key="3">
    <source>
        <dbReference type="ARBA" id="ARBA00022989"/>
    </source>
</evidence>
<feature type="transmembrane region" description="Helical" evidence="5">
    <location>
        <begin position="482"/>
        <end position="502"/>
    </location>
</feature>
<dbReference type="KEGG" id="pno:SNOG_06153"/>
<comment type="subcellular location">
    <subcellularLocation>
        <location evidence="1">Membrane</location>
        <topology evidence="1">Multi-pass membrane protein</topology>
    </subcellularLocation>
</comment>
<feature type="transmembrane region" description="Helical" evidence="5">
    <location>
        <begin position="375"/>
        <end position="401"/>
    </location>
</feature>
<evidence type="ECO:0000313" key="6">
    <source>
        <dbReference type="EMBL" id="EAT85984.1"/>
    </source>
</evidence>
<keyword evidence="4 5" id="KW-0472">Membrane</keyword>
<dbReference type="InParanoid" id="Q0UQ11"/>
<feature type="transmembrane region" description="Helical" evidence="5">
    <location>
        <begin position="413"/>
        <end position="433"/>
    </location>
</feature>
<name>Q0UQ11_PHANO</name>
<dbReference type="Proteomes" id="UP000001055">
    <property type="component" value="Unassembled WGS sequence"/>
</dbReference>
<feature type="transmembrane region" description="Helical" evidence="5">
    <location>
        <begin position="55"/>
        <end position="85"/>
    </location>
</feature>
<feature type="transmembrane region" description="Helical" evidence="5">
    <location>
        <begin position="252"/>
        <end position="272"/>
    </location>
</feature>
<dbReference type="GO" id="GO:0005886">
    <property type="term" value="C:plasma membrane"/>
    <property type="evidence" value="ECO:0000318"/>
    <property type="project" value="GO_Central"/>
</dbReference>
<feature type="transmembrane region" description="Helical" evidence="5">
    <location>
        <begin position="91"/>
        <end position="110"/>
    </location>
</feature>
<dbReference type="Gene3D" id="1.20.1250.20">
    <property type="entry name" value="MFS general substrate transporter like domains"/>
    <property type="match status" value="1"/>
</dbReference>
<evidence type="ECO:0000256" key="1">
    <source>
        <dbReference type="ARBA" id="ARBA00004141"/>
    </source>
</evidence>
<sequence length="602" mass="65305">MGLGILSDHALEHVPGTAQVLEGELRREVERNAGSMPSDDPNDPLNWSLRRRDMILLLLSLISVIASTLSPILAANTVSLAIYFGRDLTDMALLTGYHLLGVGVAGFLFVPSARIWGKRHVYLLGNVLVVVSCAWGGAVGNHYAGFLWARVFQGVGLAPFEALVNDSSVIGAIAKSCSAGTNSGIVAKRGYLRILLQARTNFVPRPIASVGDMYHVHERGVRMALSNFCVFGGAFLTPVLVGVIADRMGYQWTFYFVAIFAGIMLPLVILFVPETAFRREEKFDIDTMGNLVVLDGEEMKILGNRGSSITSAEHDAAGNTVEKGAGNPPDQQLVGDPPRKATFLESIKPFNGRKTDERYLHLLLRPFSLFLHPGILWACLIQGTLIGFTVLIGVVLAAIMLGPPLWFGEVETGYMYTGAFIGGILGFALTGLISDWSANLLTRLNNGVYEPEFRMVLVIPQLILGCAAQMRGRTGGSGPDFFFALVVMGMVCGAVASSLYIVDAHRGMSIEGFTCLIVFKNVFSFGLTFKGFDWIVDAGRRSGQGGGGGIKDLFVAVGSVQVAICALTIPMYIFGKKNRSFFHRHNVFFAVTDWVADKLTFW</sequence>
<evidence type="ECO:0000256" key="2">
    <source>
        <dbReference type="ARBA" id="ARBA00022692"/>
    </source>
</evidence>
<dbReference type="InterPro" id="IPR036259">
    <property type="entry name" value="MFS_trans_sf"/>
</dbReference>
<dbReference type="GO" id="GO:0055085">
    <property type="term" value="P:transmembrane transport"/>
    <property type="evidence" value="ECO:0000318"/>
    <property type="project" value="GO_Central"/>
</dbReference>
<dbReference type="RefSeq" id="XP_001796536.1">
    <property type="nucleotide sequence ID" value="XM_001796484.1"/>
</dbReference>
<dbReference type="GO" id="GO:0022857">
    <property type="term" value="F:transmembrane transporter activity"/>
    <property type="evidence" value="ECO:0000318"/>
    <property type="project" value="GO_Central"/>
</dbReference>
<dbReference type="EMBL" id="CH445333">
    <property type="protein sequence ID" value="EAT85984.1"/>
    <property type="molecule type" value="Genomic_DNA"/>
</dbReference>
<dbReference type="eggNOG" id="KOG0255">
    <property type="taxonomic scope" value="Eukaryota"/>
</dbReference>
<dbReference type="Gene3D" id="1.20.1720.10">
    <property type="entry name" value="Multidrug resistance protein D"/>
    <property type="match status" value="1"/>
</dbReference>
<evidence type="ECO:0008006" key="8">
    <source>
        <dbReference type="Google" id="ProtNLM"/>
    </source>
</evidence>
<dbReference type="OMA" id="KTDERYW"/>
<accession>Q0UQ11</accession>
<feature type="transmembrane region" description="Helical" evidence="5">
    <location>
        <begin position="223"/>
        <end position="245"/>
    </location>
</feature>
<evidence type="ECO:0000256" key="4">
    <source>
        <dbReference type="ARBA" id="ARBA00023136"/>
    </source>
</evidence>
<feature type="transmembrane region" description="Helical" evidence="5">
    <location>
        <begin position="553"/>
        <end position="574"/>
    </location>
</feature>
<dbReference type="InterPro" id="IPR011701">
    <property type="entry name" value="MFS"/>
</dbReference>
<keyword evidence="3 5" id="KW-1133">Transmembrane helix</keyword>
<gene>
    <name evidence="6" type="ORF">SNOG_06153</name>
</gene>
<reference evidence="7" key="1">
    <citation type="journal article" date="2007" name="Plant Cell">
        <title>Dothideomycete-plant interactions illuminated by genome sequencing and EST analysis of the wheat pathogen Stagonospora nodorum.</title>
        <authorList>
            <person name="Hane J.K."/>
            <person name="Lowe R.G."/>
            <person name="Solomon P.S."/>
            <person name="Tan K.C."/>
            <person name="Schoch C.L."/>
            <person name="Spatafora J.W."/>
            <person name="Crous P.W."/>
            <person name="Kodira C."/>
            <person name="Birren B.W."/>
            <person name="Galagan J.E."/>
            <person name="Torriani S.F."/>
            <person name="McDonald B.A."/>
            <person name="Oliver R.P."/>
        </authorList>
    </citation>
    <scope>NUCLEOTIDE SEQUENCE [LARGE SCALE GENOMIC DNA]</scope>
    <source>
        <strain evidence="7">SN15 / ATCC MYA-4574 / FGSC 10173</strain>
    </source>
</reference>
<dbReference type="AlphaFoldDB" id="Q0UQ11"/>
<dbReference type="PANTHER" id="PTHR23502:SF29">
    <property type="entry name" value="TRANSPORTER, PUTATIVE (AFU_ORTHOLOGUE AFUA_6G06680)-RELATED"/>
    <property type="match status" value="1"/>
</dbReference>
<evidence type="ECO:0000313" key="7">
    <source>
        <dbReference type="Proteomes" id="UP000001055"/>
    </source>
</evidence>
<keyword evidence="2 5" id="KW-0812">Transmembrane</keyword>
<dbReference type="SUPFAM" id="SSF103473">
    <property type="entry name" value="MFS general substrate transporter"/>
    <property type="match status" value="2"/>
</dbReference>